<dbReference type="EMBL" id="JBBPFD010000012">
    <property type="protein sequence ID" value="KAK7904722.1"/>
    <property type="molecule type" value="Genomic_DNA"/>
</dbReference>
<sequence length="758" mass="84999">MKPTHLQPVAAQRWKAEIVVFLWPVPRALSLAVRKSQVLAVTCICRQIGQPLKRRDCESVRMLASPELSLKSEQHEQELSPAWMLKEMNGQMSWEVRKSWILSGAIAVCVAALYLPCVQKTVPGGDSGELITAACELGVAHPPGYPVFTLLAWLSMRLLPWLSPAHSVNLMSSLLGALASGTLCLTVCRLEGPVPGAALAGGMFAVSRLTWQWSVVAEVFTLNNLCVGLLFFLFACFHCADNGLQRSKVAYFGAFCCGFGLCNQHTLVLYIVIIIPWVLHRLYSKKELSVSMFFSLAVTFGAGLLPYTYIPVSSYINTARWSWGDQTSLSGLLTHLLRSEYGTFSLAKTSGSVNMTSMLQAQLDHCLADLSLPVLILAGNGLVLSVNDKKCGTISLLVTAMLLVYSLFFAWRANLDIGRPLLLGVVERFWLQSDAAVCVLAGIGLNRTCSILERKLGIGALWKIIGWLLTVSLLVHVVHTNHKECNLSTNSVVERFGLELLDSVPKNSIILTRGDLPGNSLRYLHYCRHVRQDVQLVDQEMMTYNWYIAKLGHHLQGVHFPGLTGTQRDVVACIGLPDEDQSWMQSFSRWPFGVCDYLVPVQKKFHPQDWAQRTHHIYNWSEPHNSFSPSSWERVANEEMWQARMKTAFFLFDLAERMMGEAKARLFELSYTLYKDIVETYSQYPSNWDKNFALACERMLRSGHQGYSAESLLTCSVQHFRLYLQKEPNDPQASAIRSAITHLSKEKDRLHHRPEGTI</sequence>
<keyword evidence="1" id="KW-0472">Membrane</keyword>
<feature type="transmembrane region" description="Helical" evidence="1">
    <location>
        <begin position="290"/>
        <end position="310"/>
    </location>
</feature>
<feature type="transmembrane region" description="Helical" evidence="1">
    <location>
        <begin position="429"/>
        <end position="448"/>
    </location>
</feature>
<dbReference type="InterPro" id="IPR052724">
    <property type="entry name" value="GT117_domain-containing"/>
</dbReference>
<dbReference type="PANTHER" id="PTHR16214:SF3">
    <property type="entry name" value="TRANSMEMBRANE PROTEIN 260"/>
    <property type="match status" value="1"/>
</dbReference>
<dbReference type="InterPro" id="IPR021280">
    <property type="entry name" value="TMEM260-like"/>
</dbReference>
<keyword evidence="1" id="KW-1133">Transmembrane helix</keyword>
<proteinExistence type="predicted"/>
<keyword evidence="3" id="KW-1185">Reference proteome</keyword>
<keyword evidence="1" id="KW-0812">Transmembrane</keyword>
<feature type="transmembrane region" description="Helical" evidence="1">
    <location>
        <begin position="249"/>
        <end position="278"/>
    </location>
</feature>
<feature type="transmembrane region" description="Helical" evidence="1">
    <location>
        <begin position="460"/>
        <end position="479"/>
    </location>
</feature>
<feature type="transmembrane region" description="Helical" evidence="1">
    <location>
        <begin position="219"/>
        <end position="237"/>
    </location>
</feature>
<reference evidence="3" key="1">
    <citation type="submission" date="2024-04" db="EMBL/GenBank/DDBJ databases">
        <title>Salinicola lusitanus LLJ914,a marine bacterium isolated from the Okinawa Trough.</title>
        <authorList>
            <person name="Li J."/>
        </authorList>
    </citation>
    <scope>NUCLEOTIDE SEQUENCE [LARGE SCALE GENOMIC DNA]</scope>
</reference>
<comment type="caution">
    <text evidence="2">The sequence shown here is derived from an EMBL/GenBank/DDBJ whole genome shotgun (WGS) entry which is preliminary data.</text>
</comment>
<evidence type="ECO:0000313" key="3">
    <source>
        <dbReference type="Proteomes" id="UP001460270"/>
    </source>
</evidence>
<protein>
    <recommendedName>
        <fullName evidence="4">Transmembrane protein 260</fullName>
    </recommendedName>
</protein>
<dbReference type="PANTHER" id="PTHR16214">
    <property type="entry name" value="TRANSMEMBRANE PROTEIN 260"/>
    <property type="match status" value="1"/>
</dbReference>
<dbReference type="AlphaFoldDB" id="A0AAW0NY57"/>
<evidence type="ECO:0000313" key="2">
    <source>
        <dbReference type="EMBL" id="KAK7904722.1"/>
    </source>
</evidence>
<accession>A0AAW0NY57</accession>
<organism evidence="2 3">
    <name type="scientific">Mugilogobius chulae</name>
    <name type="common">yellowstripe goby</name>
    <dbReference type="NCBI Taxonomy" id="88201"/>
    <lineage>
        <taxon>Eukaryota</taxon>
        <taxon>Metazoa</taxon>
        <taxon>Chordata</taxon>
        <taxon>Craniata</taxon>
        <taxon>Vertebrata</taxon>
        <taxon>Euteleostomi</taxon>
        <taxon>Actinopterygii</taxon>
        <taxon>Neopterygii</taxon>
        <taxon>Teleostei</taxon>
        <taxon>Neoteleostei</taxon>
        <taxon>Acanthomorphata</taxon>
        <taxon>Gobiaria</taxon>
        <taxon>Gobiiformes</taxon>
        <taxon>Gobioidei</taxon>
        <taxon>Gobiidae</taxon>
        <taxon>Gobionellinae</taxon>
        <taxon>Mugilogobius</taxon>
    </lineage>
</organism>
<dbReference type="Proteomes" id="UP001460270">
    <property type="component" value="Unassembled WGS sequence"/>
</dbReference>
<evidence type="ECO:0008006" key="4">
    <source>
        <dbReference type="Google" id="ProtNLM"/>
    </source>
</evidence>
<gene>
    <name evidence="2" type="ORF">WMY93_017329</name>
</gene>
<name>A0AAW0NY57_9GOBI</name>
<evidence type="ECO:0000256" key="1">
    <source>
        <dbReference type="SAM" id="Phobius"/>
    </source>
</evidence>
<dbReference type="Pfam" id="PF11028">
    <property type="entry name" value="TMEM260-like"/>
    <property type="match status" value="1"/>
</dbReference>
<feature type="transmembrane region" description="Helical" evidence="1">
    <location>
        <begin position="391"/>
        <end position="409"/>
    </location>
</feature>